<reference evidence="8" key="1">
    <citation type="submission" date="2018-10" db="EMBL/GenBank/DDBJ databases">
        <authorList>
            <person name="Vincent A.T."/>
            <person name="Schiettekatte O."/>
            <person name="Bourhy P."/>
            <person name="Veyrier F.J."/>
            <person name="Picardeau M."/>
        </authorList>
    </citation>
    <scope>NUCLEOTIDE SEQUENCE</scope>
    <source>
        <strain evidence="8">201702690</strain>
    </source>
</reference>
<dbReference type="Proteomes" id="UP000297946">
    <property type="component" value="Unassembled WGS sequence"/>
</dbReference>
<dbReference type="InterPro" id="IPR002528">
    <property type="entry name" value="MATE_fam"/>
</dbReference>
<comment type="similarity">
    <text evidence="2">Belongs to the multi antimicrobial extrusion (MATE) (TC 2.A.66.1) family.</text>
</comment>
<feature type="transmembrane region" description="Helical" evidence="6">
    <location>
        <begin position="404"/>
        <end position="425"/>
    </location>
</feature>
<comment type="subcellular location">
    <subcellularLocation>
        <location evidence="1">Membrane</location>
        <topology evidence="1">Multi-pass membrane protein</topology>
    </subcellularLocation>
</comment>
<evidence type="ECO:0000313" key="7">
    <source>
        <dbReference type="EMBL" id="TGK03099.1"/>
    </source>
</evidence>
<dbReference type="NCBIfam" id="TIGR00797">
    <property type="entry name" value="matE"/>
    <property type="match status" value="1"/>
</dbReference>
<dbReference type="GO" id="GO:0005886">
    <property type="term" value="C:plasma membrane"/>
    <property type="evidence" value="ECO:0007669"/>
    <property type="project" value="TreeGrafter"/>
</dbReference>
<evidence type="ECO:0000313" key="8">
    <source>
        <dbReference type="EMBL" id="TGL41856.1"/>
    </source>
</evidence>
<gene>
    <name evidence="7" type="ORF">EHO57_07355</name>
    <name evidence="8" type="ORF">EHQ53_06525</name>
</gene>
<proteinExistence type="inferred from homology"/>
<evidence type="ECO:0000256" key="5">
    <source>
        <dbReference type="ARBA" id="ARBA00023136"/>
    </source>
</evidence>
<protein>
    <submittedName>
        <fullName evidence="7">MATE family efflux transporter</fullName>
    </submittedName>
</protein>
<feature type="transmembrane region" description="Helical" evidence="6">
    <location>
        <begin position="38"/>
        <end position="61"/>
    </location>
</feature>
<feature type="transmembrane region" description="Helical" evidence="6">
    <location>
        <begin position="347"/>
        <end position="369"/>
    </location>
</feature>
<dbReference type="PANTHER" id="PTHR42893:SF46">
    <property type="entry name" value="PROTEIN DETOXIFICATION 44, CHLOROPLASTIC"/>
    <property type="match status" value="1"/>
</dbReference>
<evidence type="ECO:0000313" key="10">
    <source>
        <dbReference type="Proteomes" id="UP000297946"/>
    </source>
</evidence>
<dbReference type="Pfam" id="PF01554">
    <property type="entry name" value="MatE"/>
    <property type="match status" value="2"/>
</dbReference>
<feature type="transmembrane region" description="Helical" evidence="6">
    <location>
        <begin position="154"/>
        <end position="177"/>
    </location>
</feature>
<dbReference type="OrthoDB" id="9776324at2"/>
<accession>A0A5F1ZUB7</accession>
<organism evidence="7 10">
    <name type="scientific">Leptospira langatensis</name>
    <dbReference type="NCBI Taxonomy" id="2484983"/>
    <lineage>
        <taxon>Bacteria</taxon>
        <taxon>Pseudomonadati</taxon>
        <taxon>Spirochaetota</taxon>
        <taxon>Spirochaetia</taxon>
        <taxon>Leptospirales</taxon>
        <taxon>Leptospiraceae</taxon>
        <taxon>Leptospira</taxon>
    </lineage>
</organism>
<sequence>MDKKFFQLTFYNILANLTVPLTGLADTAILGQLETHTFMAGVALSNVLFDYLFWGFSFLRMSTTGLTAQAEGNRNTIESFQILLRSLVVASLAGFLLLLLKYLIGEIGFSFLQGEEEVKASGYEYFHSRIWSAPGVLCNFVLMGWFLGRSKSGIVLAATILANLSNFLLNIWFVLYLHWNSAGAGYATTISQYIMLIFFLIPLTKERTRLGEVYDKIRIFSLSGFRSLLSLNSDILMRTLLLISTFSLFRNYSSGLGSEVLAANAILHELILVGAFWIDGAAVATETISGTLKGNKDFEGLKRILKLGIISGFAISFFFCFLFLGFSERMFGLFSKSKQVVFLAQEYGYWILPVLLLGATAFIFDGFFLGMSEGKTLRNSMVVSSLVFFLPIAYWGKLEASNHILWLSLTSYMFGRTLTLGIIAYKKFFVRKALSL</sequence>
<feature type="transmembrane region" description="Helical" evidence="6">
    <location>
        <begin position="304"/>
        <end position="327"/>
    </location>
</feature>
<feature type="transmembrane region" description="Helical" evidence="6">
    <location>
        <begin position="12"/>
        <end position="32"/>
    </location>
</feature>
<feature type="transmembrane region" description="Helical" evidence="6">
    <location>
        <begin position="381"/>
        <end position="398"/>
    </location>
</feature>
<evidence type="ECO:0000256" key="3">
    <source>
        <dbReference type="ARBA" id="ARBA00022692"/>
    </source>
</evidence>
<evidence type="ECO:0000256" key="6">
    <source>
        <dbReference type="SAM" id="Phobius"/>
    </source>
</evidence>
<dbReference type="EMBL" id="RQGC01000004">
    <property type="protein sequence ID" value="TGL41856.1"/>
    <property type="molecule type" value="Genomic_DNA"/>
</dbReference>
<dbReference type="AlphaFoldDB" id="A0A5F1ZUB7"/>
<comment type="caution">
    <text evidence="7">The sequence shown here is derived from an EMBL/GenBank/DDBJ whole genome shotgun (WGS) entry which is preliminary data.</text>
</comment>
<evidence type="ECO:0000313" key="9">
    <source>
        <dbReference type="Proteomes" id="UP000297273"/>
    </source>
</evidence>
<reference evidence="9 10" key="2">
    <citation type="journal article" date="2019" name="PLoS Negl. Trop. Dis.">
        <title>Revisiting the worldwide diversity of Leptospira species in the environment.</title>
        <authorList>
            <person name="Vincent A.T."/>
            <person name="Schiettekatte O."/>
            <person name="Bourhy P."/>
            <person name="Veyrier F.J."/>
            <person name="Picardeau M."/>
        </authorList>
    </citation>
    <scope>NUCLEOTIDE SEQUENCE [LARGE SCALE GENOMIC DNA]</scope>
    <source>
        <strain evidence="9">201702690</strain>
        <strain evidence="7 10">SSW18</strain>
    </source>
</reference>
<feature type="transmembrane region" description="Helical" evidence="6">
    <location>
        <begin position="82"/>
        <end position="104"/>
    </location>
</feature>
<keyword evidence="4 6" id="KW-1133">Transmembrane helix</keyword>
<dbReference type="CDD" id="cd13136">
    <property type="entry name" value="MATE_DinF_like"/>
    <property type="match status" value="1"/>
</dbReference>
<evidence type="ECO:0000256" key="2">
    <source>
        <dbReference type="ARBA" id="ARBA00010199"/>
    </source>
</evidence>
<dbReference type="PANTHER" id="PTHR42893">
    <property type="entry name" value="PROTEIN DETOXIFICATION 44, CHLOROPLASTIC-RELATED"/>
    <property type="match status" value="1"/>
</dbReference>
<feature type="transmembrane region" description="Helical" evidence="6">
    <location>
        <begin position="130"/>
        <end position="147"/>
    </location>
</feature>
<dbReference type="RefSeq" id="WP_135644319.1">
    <property type="nucleotide sequence ID" value="NZ_RQER01000004.1"/>
</dbReference>
<dbReference type="InterPro" id="IPR044644">
    <property type="entry name" value="DinF-like"/>
</dbReference>
<keyword evidence="9" id="KW-1185">Reference proteome</keyword>
<dbReference type="GO" id="GO:0042910">
    <property type="term" value="F:xenobiotic transmembrane transporter activity"/>
    <property type="evidence" value="ECO:0007669"/>
    <property type="project" value="InterPro"/>
</dbReference>
<dbReference type="GO" id="GO:0015297">
    <property type="term" value="F:antiporter activity"/>
    <property type="evidence" value="ECO:0007669"/>
    <property type="project" value="InterPro"/>
</dbReference>
<evidence type="ECO:0000256" key="4">
    <source>
        <dbReference type="ARBA" id="ARBA00022989"/>
    </source>
</evidence>
<feature type="transmembrane region" description="Helical" evidence="6">
    <location>
        <begin position="183"/>
        <end position="204"/>
    </location>
</feature>
<keyword evidence="3 6" id="KW-0812">Transmembrane</keyword>
<name>A0A5F1ZUB7_9LEPT</name>
<evidence type="ECO:0000256" key="1">
    <source>
        <dbReference type="ARBA" id="ARBA00004141"/>
    </source>
</evidence>
<keyword evidence="5 6" id="KW-0472">Membrane</keyword>
<dbReference type="Proteomes" id="UP000297273">
    <property type="component" value="Unassembled WGS sequence"/>
</dbReference>
<dbReference type="EMBL" id="RQER01000004">
    <property type="protein sequence ID" value="TGK03099.1"/>
    <property type="molecule type" value="Genomic_DNA"/>
</dbReference>